<protein>
    <submittedName>
        <fullName evidence="2">Gustatory receptor</fullName>
    </submittedName>
</protein>
<sequence>MFNTGEKLASIQQKIHTIQDRLEANRIYHEEQENGYCGVSCYSWKRFLNQQTFYAHLLKIFTLFALAVAHLIYMQSFLTSFSAMEDYNQRIISKYPHQQFSPHGLDTRAVYRQVEMLADYKKTTWMTIGAMCIALSTSCFFLFILPISQIRRLNVNLMRIIDIIAFGTIPIMLLNRQLVADNLQEHLQEALQTGHKLAPADKLMNTLICTIHYREGLPFCSKLVLESIFPVILLKYLLILTILTLAYIALAYLIEYCIRHWFPPSNDYDDCELPKSSPERCCHNKVYMPIIIHPKNPLIHA</sequence>
<dbReference type="Proteomes" id="UP000887576">
    <property type="component" value="Unplaced"/>
</dbReference>
<evidence type="ECO:0000313" key="1">
    <source>
        <dbReference type="Proteomes" id="UP000887576"/>
    </source>
</evidence>
<proteinExistence type="predicted"/>
<accession>A0AC34PZ36</accession>
<organism evidence="1 2">
    <name type="scientific">Panagrolaimus sp. JU765</name>
    <dbReference type="NCBI Taxonomy" id="591449"/>
    <lineage>
        <taxon>Eukaryota</taxon>
        <taxon>Metazoa</taxon>
        <taxon>Ecdysozoa</taxon>
        <taxon>Nematoda</taxon>
        <taxon>Chromadorea</taxon>
        <taxon>Rhabditida</taxon>
        <taxon>Tylenchina</taxon>
        <taxon>Panagrolaimomorpha</taxon>
        <taxon>Panagrolaimoidea</taxon>
        <taxon>Panagrolaimidae</taxon>
        <taxon>Panagrolaimus</taxon>
    </lineage>
</organism>
<name>A0AC34PZ36_9BILA</name>
<dbReference type="WBParaSite" id="JU765_v2.g11259.t1">
    <property type="protein sequence ID" value="JU765_v2.g11259.t1"/>
    <property type="gene ID" value="JU765_v2.g11259"/>
</dbReference>
<reference evidence="2" key="1">
    <citation type="submission" date="2022-11" db="UniProtKB">
        <authorList>
            <consortium name="WormBaseParasite"/>
        </authorList>
    </citation>
    <scope>IDENTIFICATION</scope>
</reference>
<evidence type="ECO:0000313" key="2">
    <source>
        <dbReference type="WBParaSite" id="JU765_v2.g11259.t1"/>
    </source>
</evidence>